<comment type="caution">
    <text evidence="2">The sequence shown here is derived from an EMBL/GenBank/DDBJ whole genome shotgun (WGS) entry which is preliminary data.</text>
</comment>
<evidence type="ECO:0000313" key="2">
    <source>
        <dbReference type="EMBL" id="MBM7560969.1"/>
    </source>
</evidence>
<evidence type="ECO:0000259" key="1">
    <source>
        <dbReference type="Pfam" id="PF11823"/>
    </source>
</evidence>
<feature type="domain" description="Putative Se/S carrier protein-like" evidence="1">
    <location>
        <begin position="8"/>
        <end position="67"/>
    </location>
</feature>
<dbReference type="Pfam" id="PF11823">
    <property type="entry name" value="Se_S_carrier"/>
    <property type="match status" value="1"/>
</dbReference>
<sequence length="89" mass="10274">MRDTIFMFLAFESTHQAIHFEHLLLPHFAIEMIPTPREVTASCGLSLKFEVDDFQMIQKELASENLSRLRVFLYTRDGNGSKAVEVNWG</sequence>
<accession>A0ABS2MNJ2</accession>
<name>A0ABS2MNJ2_9FIRM</name>
<organism evidence="2 3">
    <name type="scientific">Fusibacter tunisiensis</name>
    <dbReference type="NCBI Taxonomy" id="1008308"/>
    <lineage>
        <taxon>Bacteria</taxon>
        <taxon>Bacillati</taxon>
        <taxon>Bacillota</taxon>
        <taxon>Clostridia</taxon>
        <taxon>Eubacteriales</taxon>
        <taxon>Eubacteriales Family XII. Incertae Sedis</taxon>
        <taxon>Fusibacter</taxon>
    </lineage>
</organism>
<dbReference type="RefSeq" id="WP_204661846.1">
    <property type="nucleotide sequence ID" value="NZ_JAFBDT010000002.1"/>
</dbReference>
<dbReference type="Proteomes" id="UP000767854">
    <property type="component" value="Unassembled WGS sequence"/>
</dbReference>
<dbReference type="InterPro" id="IPR021778">
    <property type="entry name" value="Se/S_carrier-like"/>
</dbReference>
<protein>
    <recommendedName>
        <fullName evidence="1">Putative Se/S carrier protein-like domain-containing protein</fullName>
    </recommendedName>
</protein>
<reference evidence="2 3" key="1">
    <citation type="submission" date="2021-01" db="EMBL/GenBank/DDBJ databases">
        <title>Genomic Encyclopedia of Type Strains, Phase IV (KMG-IV): sequencing the most valuable type-strain genomes for metagenomic binning, comparative biology and taxonomic classification.</title>
        <authorList>
            <person name="Goeker M."/>
        </authorList>
    </citation>
    <scope>NUCLEOTIDE SEQUENCE [LARGE SCALE GENOMIC DNA]</scope>
    <source>
        <strain evidence="2 3">DSM 24436</strain>
    </source>
</reference>
<gene>
    <name evidence="2" type="ORF">JOC49_000483</name>
</gene>
<keyword evidence="3" id="KW-1185">Reference proteome</keyword>
<evidence type="ECO:0000313" key="3">
    <source>
        <dbReference type="Proteomes" id="UP000767854"/>
    </source>
</evidence>
<proteinExistence type="predicted"/>
<dbReference type="EMBL" id="JAFBDT010000002">
    <property type="protein sequence ID" value="MBM7560969.1"/>
    <property type="molecule type" value="Genomic_DNA"/>
</dbReference>